<dbReference type="GO" id="GO:0009432">
    <property type="term" value="P:SOS response"/>
    <property type="evidence" value="ECO:0007669"/>
    <property type="project" value="TreeGrafter"/>
</dbReference>
<keyword evidence="5" id="KW-0067">ATP-binding</keyword>
<dbReference type="InterPro" id="IPR003593">
    <property type="entry name" value="AAA+_ATPase"/>
</dbReference>
<name>G8TYU3_SULAD</name>
<reference evidence="12" key="1">
    <citation type="submission" date="2011-12" db="EMBL/GenBank/DDBJ databases">
        <title>The complete genome of chromosome of Sulfobacillus acidophilus DSM 10332.</title>
        <authorList>
            <person name="Lucas S."/>
            <person name="Han J."/>
            <person name="Lapidus A."/>
            <person name="Bruce D."/>
            <person name="Goodwin L."/>
            <person name="Pitluck S."/>
            <person name="Peters L."/>
            <person name="Kyrpides N."/>
            <person name="Mavromatis K."/>
            <person name="Ivanova N."/>
            <person name="Mikhailova N."/>
            <person name="Chertkov O."/>
            <person name="Saunders E."/>
            <person name="Detter J.C."/>
            <person name="Tapia R."/>
            <person name="Han C."/>
            <person name="Land M."/>
            <person name="Hauser L."/>
            <person name="Markowitz V."/>
            <person name="Cheng J.-F."/>
            <person name="Hugenholtz P."/>
            <person name="Woyke T."/>
            <person name="Wu D."/>
            <person name="Pukall R."/>
            <person name="Gehrich-Schroeter G."/>
            <person name="Schneider S."/>
            <person name="Klenk H.-P."/>
            <person name="Eisen J.A."/>
        </authorList>
    </citation>
    <scope>NUCLEOTIDE SEQUENCE [LARGE SCALE GENOMIC DNA]</scope>
    <source>
        <strain evidence="12">ATCC 700253 / DSM 10332 / NAL</strain>
    </source>
</reference>
<evidence type="ECO:0000259" key="10">
    <source>
        <dbReference type="SMART" id="SM00382"/>
    </source>
</evidence>
<evidence type="ECO:0000256" key="5">
    <source>
        <dbReference type="ARBA" id="ARBA00022840"/>
    </source>
</evidence>
<dbReference type="SMART" id="SM00382">
    <property type="entry name" value="AAA"/>
    <property type="match status" value="1"/>
</dbReference>
<dbReference type="STRING" id="679936.Sulac_1625"/>
<evidence type="ECO:0000256" key="8">
    <source>
        <dbReference type="PIRNR" id="PIRNR003128"/>
    </source>
</evidence>
<evidence type="ECO:0000256" key="9">
    <source>
        <dbReference type="SAM" id="Coils"/>
    </source>
</evidence>
<dbReference type="GO" id="GO:0016887">
    <property type="term" value="F:ATP hydrolysis activity"/>
    <property type="evidence" value="ECO:0007669"/>
    <property type="project" value="InterPro"/>
</dbReference>
<dbReference type="Pfam" id="PF13476">
    <property type="entry name" value="AAA_23"/>
    <property type="match status" value="1"/>
</dbReference>
<keyword evidence="4 8" id="KW-0227">DNA damage</keyword>
<feature type="coiled-coil region" evidence="9">
    <location>
        <begin position="336"/>
        <end position="370"/>
    </location>
</feature>
<dbReference type="PIRSF" id="PIRSF003128">
    <property type="entry name" value="RecN"/>
    <property type="match status" value="1"/>
</dbReference>
<evidence type="ECO:0000256" key="3">
    <source>
        <dbReference type="ARBA" id="ARBA00022741"/>
    </source>
</evidence>
<reference evidence="11 12" key="2">
    <citation type="journal article" date="2012" name="Stand. Genomic Sci.">
        <title>Complete genome sequence of the moderately thermophilic mineral-sulfide-oxidizing firmicute Sulfobacillus acidophilus type strain (NAL(T)).</title>
        <authorList>
            <person name="Anderson I."/>
            <person name="Chertkov O."/>
            <person name="Chen A."/>
            <person name="Saunders E."/>
            <person name="Lapidus A."/>
            <person name="Nolan M."/>
            <person name="Lucas S."/>
            <person name="Hammon N."/>
            <person name="Deshpande S."/>
            <person name="Cheng J.F."/>
            <person name="Han C."/>
            <person name="Tapia R."/>
            <person name="Goodwin L.A."/>
            <person name="Pitluck S."/>
            <person name="Liolios K."/>
            <person name="Pagani I."/>
            <person name="Ivanova N."/>
            <person name="Mikhailova N."/>
            <person name="Pati A."/>
            <person name="Palaniappan K."/>
            <person name="Land M."/>
            <person name="Pan C."/>
            <person name="Rohde M."/>
            <person name="Pukall R."/>
            <person name="Goker M."/>
            <person name="Detter J.C."/>
            <person name="Woyke T."/>
            <person name="Bristow J."/>
            <person name="Eisen J.A."/>
            <person name="Markowitz V."/>
            <person name="Hugenholtz P."/>
            <person name="Kyrpides N.C."/>
            <person name="Klenk H.P."/>
            <person name="Mavromatis K."/>
        </authorList>
    </citation>
    <scope>NUCLEOTIDE SEQUENCE [LARGE SCALE GENOMIC DNA]</scope>
    <source>
        <strain evidence="12">ATCC 700253 / DSM 10332 / NAL</strain>
    </source>
</reference>
<dbReference type="Proteomes" id="UP000005439">
    <property type="component" value="Chromosome"/>
</dbReference>
<evidence type="ECO:0000256" key="2">
    <source>
        <dbReference type="ARBA" id="ARBA00021315"/>
    </source>
</evidence>
<dbReference type="GO" id="GO:0006302">
    <property type="term" value="P:double-strand break repair"/>
    <property type="evidence" value="ECO:0007669"/>
    <property type="project" value="InterPro"/>
</dbReference>
<dbReference type="InterPro" id="IPR038729">
    <property type="entry name" value="Rad50/SbcC_AAA"/>
</dbReference>
<keyword evidence="6 8" id="KW-0234">DNA repair</keyword>
<dbReference type="Gene3D" id="3.40.50.300">
    <property type="entry name" value="P-loop containing nucleotide triphosphate hydrolases"/>
    <property type="match status" value="2"/>
</dbReference>
<dbReference type="KEGG" id="sap:Sulac_1625"/>
<keyword evidence="12" id="KW-1185">Reference proteome</keyword>
<dbReference type="PANTHER" id="PTHR11059:SF0">
    <property type="entry name" value="DNA REPAIR PROTEIN RECN"/>
    <property type="match status" value="1"/>
</dbReference>
<dbReference type="GO" id="GO:0006310">
    <property type="term" value="P:DNA recombination"/>
    <property type="evidence" value="ECO:0007669"/>
    <property type="project" value="InterPro"/>
</dbReference>
<dbReference type="GO" id="GO:0005524">
    <property type="term" value="F:ATP binding"/>
    <property type="evidence" value="ECO:0007669"/>
    <property type="project" value="UniProtKB-KW"/>
</dbReference>
<gene>
    <name evidence="11" type="ordered locus">Sulac_1625</name>
</gene>
<dbReference type="InterPro" id="IPR004604">
    <property type="entry name" value="DNA_recomb/repair_RecN"/>
</dbReference>
<dbReference type="PANTHER" id="PTHR11059">
    <property type="entry name" value="DNA REPAIR PROTEIN RECN"/>
    <property type="match status" value="1"/>
</dbReference>
<accession>G8TYU3</accession>
<evidence type="ECO:0000256" key="6">
    <source>
        <dbReference type="ARBA" id="ARBA00023204"/>
    </source>
</evidence>
<comment type="similarity">
    <text evidence="1 8">Belongs to the RecN family.</text>
</comment>
<dbReference type="InterPro" id="IPR027417">
    <property type="entry name" value="P-loop_NTPase"/>
</dbReference>
<dbReference type="EMBL" id="CP003179">
    <property type="protein sequence ID" value="AEW05122.1"/>
    <property type="molecule type" value="Genomic_DNA"/>
</dbReference>
<protein>
    <recommendedName>
        <fullName evidence="2 8">DNA repair protein RecN</fullName>
    </recommendedName>
    <alternativeName>
        <fullName evidence="7 8">Recombination protein N</fullName>
    </alternativeName>
</protein>
<evidence type="ECO:0000313" key="12">
    <source>
        <dbReference type="Proteomes" id="UP000005439"/>
    </source>
</evidence>
<dbReference type="HOGENOM" id="CLU_018297_3_0_9"/>
<sequence>MLERLDIENFGLFRKAECLFSPGFNVITGESGAGKSLALESLAALLGARAVTDRIGPFGDRFRVRGEFYVDPTAPWWESLAGFGIEPDELLVLERQTGQDGRSVFRCQGIAVPAQTIRGLGEVLVQYQGQHVWTRMLEPEYFLAWVDRVADLTPWVDAVRERYQAWRAAEQRLAELMRHDRSPDAIEAKRELLRELEAYHLVPGEDEAIQGRLTRYRSLRRLLDGYQQLLGLLDGTEDLPGILPGMSQVTRLLDQLAALDSELNAWRGIASESFGLLDDLRQGLSGWARALELDPGALEALEERADILSRLKRRFGPTLDEVIAYQTALAQEVQELDELSWRQTRYRQEAERLHEQLAAASEELSRRRQAGLADLEAQITRLIRQMEMPTGELRLVREPVSLSERGEDVIIPWFSASRGQPAKPLAKVASGGELARVALALAVVGGQAGQIYVFDEVDTGLGGESAAQVGALLRQLGEKSQVIAVSHQPVVAAQATVQFRVEKGLQDGRTQSVIERLSDRARAQEIARMLSGQTEGVAIDHAQSLLARYHP</sequence>
<dbReference type="GO" id="GO:0043590">
    <property type="term" value="C:bacterial nucleoid"/>
    <property type="evidence" value="ECO:0007669"/>
    <property type="project" value="TreeGrafter"/>
</dbReference>
<dbReference type="CDD" id="cd03241">
    <property type="entry name" value="ABC_RecN"/>
    <property type="match status" value="1"/>
</dbReference>
<keyword evidence="3" id="KW-0547">Nucleotide-binding</keyword>
<evidence type="ECO:0000256" key="4">
    <source>
        <dbReference type="ARBA" id="ARBA00022763"/>
    </source>
</evidence>
<keyword evidence="9" id="KW-0175">Coiled coil</keyword>
<dbReference type="AlphaFoldDB" id="G8TYU3"/>
<proteinExistence type="inferred from homology"/>
<comment type="function">
    <text evidence="8">May be involved in recombinational repair of damaged DNA.</text>
</comment>
<evidence type="ECO:0000256" key="7">
    <source>
        <dbReference type="ARBA" id="ARBA00033408"/>
    </source>
</evidence>
<feature type="domain" description="AAA+ ATPase" evidence="10">
    <location>
        <begin position="21"/>
        <end position="505"/>
    </location>
</feature>
<evidence type="ECO:0000256" key="1">
    <source>
        <dbReference type="ARBA" id="ARBA00009441"/>
    </source>
</evidence>
<organism evidence="11 12">
    <name type="scientific">Sulfobacillus acidophilus (strain ATCC 700253 / DSM 10332 / NAL)</name>
    <dbReference type="NCBI Taxonomy" id="679936"/>
    <lineage>
        <taxon>Bacteria</taxon>
        <taxon>Bacillati</taxon>
        <taxon>Bacillota</taxon>
        <taxon>Clostridia</taxon>
        <taxon>Eubacteriales</taxon>
        <taxon>Clostridiales Family XVII. Incertae Sedis</taxon>
        <taxon>Sulfobacillus</taxon>
    </lineage>
</organism>
<dbReference type="PATRIC" id="fig|679936.5.peg.1693"/>
<evidence type="ECO:0000313" key="11">
    <source>
        <dbReference type="EMBL" id="AEW05122.1"/>
    </source>
</evidence>
<dbReference type="SUPFAM" id="SSF52540">
    <property type="entry name" value="P-loop containing nucleoside triphosphate hydrolases"/>
    <property type="match status" value="1"/>
</dbReference>